<accession>A0A367ZB03</accession>
<dbReference type="Proteomes" id="UP000252355">
    <property type="component" value="Unassembled WGS sequence"/>
</dbReference>
<dbReference type="GO" id="GO:0043190">
    <property type="term" value="C:ATP-binding cassette (ABC) transporter complex"/>
    <property type="evidence" value="ECO:0007669"/>
    <property type="project" value="InterPro"/>
</dbReference>
<proteinExistence type="inferred from homology"/>
<dbReference type="PANTHER" id="PTHR35841:SF1">
    <property type="entry name" value="PHOSPHONATES-BINDING PERIPLASMIC PROTEIN"/>
    <property type="match status" value="1"/>
</dbReference>
<dbReference type="PROSITE" id="PS51257">
    <property type="entry name" value="PROKAR_LIPOPROTEIN"/>
    <property type="match status" value="1"/>
</dbReference>
<sequence>MRKLLSGRAIALFGIGVFLVATFLIIGCGGSGSPPPASSPGAGSNPSSAPAAGRGSAYADTVLKIGRIPFTNATEMVRKHEELMKYLRQELGVKETRLVLASDYNGIMTKLSRGEIDIAWLGTLTYAENMGKVPMRLLVKPVRFGTTSYRGIIITRGDSGIRTLADLKGKKFAWVEKDSASGYIFPKALLIEAGVNPDKDFAEASFLQKHDSVVLNVLLGKYDAGACYDDARKTLREKEKMDELTILATTQDISNEPIVCRQDLPEDLAEKIRQAFLKLKIDDPQYKKVLEDCTDVQGFMPAADADYEYTRKVYELLKNRG</sequence>
<gene>
    <name evidence="3" type="ORF">OZSIB_3759</name>
</gene>
<dbReference type="SUPFAM" id="SSF53850">
    <property type="entry name" value="Periplasmic binding protein-like II"/>
    <property type="match status" value="1"/>
</dbReference>
<evidence type="ECO:0000313" key="3">
    <source>
        <dbReference type="EMBL" id="RCK75320.1"/>
    </source>
</evidence>
<evidence type="ECO:0000313" key="4">
    <source>
        <dbReference type="Proteomes" id="UP000252355"/>
    </source>
</evidence>
<dbReference type="EMBL" id="QOQW01000039">
    <property type="protein sequence ID" value="RCK75320.1"/>
    <property type="molecule type" value="Genomic_DNA"/>
</dbReference>
<dbReference type="Pfam" id="PF12974">
    <property type="entry name" value="Phosphonate-bd"/>
    <property type="match status" value="1"/>
</dbReference>
<dbReference type="GO" id="GO:0055085">
    <property type="term" value="P:transmembrane transport"/>
    <property type="evidence" value="ECO:0007669"/>
    <property type="project" value="InterPro"/>
</dbReference>
<dbReference type="InterPro" id="IPR005770">
    <property type="entry name" value="PhnD"/>
</dbReference>
<evidence type="ECO:0000256" key="2">
    <source>
        <dbReference type="ARBA" id="ARBA00022729"/>
    </source>
</evidence>
<organism evidence="3 4">
    <name type="scientific">Candidatus Ozemobacter sibiricus</name>
    <dbReference type="NCBI Taxonomy" id="2268124"/>
    <lineage>
        <taxon>Bacteria</taxon>
        <taxon>Candidatus Ozemobacteria</taxon>
        <taxon>Candidatus Ozemobacterales</taxon>
        <taxon>Candidatus Ozemobacteraceae</taxon>
        <taxon>Candidatus Ozemobacter</taxon>
    </lineage>
</organism>
<comment type="caution">
    <text evidence="3">The sequence shown here is derived from an EMBL/GenBank/DDBJ whole genome shotgun (WGS) entry which is preliminary data.</text>
</comment>
<dbReference type="CDD" id="cd01071">
    <property type="entry name" value="PBP2_PhnD_like"/>
    <property type="match status" value="1"/>
</dbReference>
<evidence type="ECO:0000256" key="1">
    <source>
        <dbReference type="ARBA" id="ARBA00007162"/>
    </source>
</evidence>
<dbReference type="NCBIfam" id="TIGR01098">
    <property type="entry name" value="3A0109s03R"/>
    <property type="match status" value="1"/>
</dbReference>
<comment type="similarity">
    <text evidence="1">Belongs to the phosphate/phosphite/phosphonate binding protein family.</text>
</comment>
<keyword evidence="2" id="KW-0732">Signal</keyword>
<name>A0A367ZB03_9BACT</name>
<dbReference type="AlphaFoldDB" id="A0A367ZB03"/>
<dbReference type="Gene3D" id="3.40.190.10">
    <property type="entry name" value="Periplasmic binding protein-like II"/>
    <property type="match status" value="2"/>
</dbReference>
<protein>
    <submittedName>
        <fullName evidence="3">Phosphonate ABC transporter phosphate-binding periplasmic component</fullName>
    </submittedName>
</protein>
<dbReference type="PANTHER" id="PTHR35841">
    <property type="entry name" value="PHOSPHONATES-BINDING PERIPLASMIC PROTEIN"/>
    <property type="match status" value="1"/>
</dbReference>
<reference evidence="3 4" key="1">
    <citation type="submission" date="2018-05" db="EMBL/GenBank/DDBJ databases">
        <title>A metagenomic window into the 2 km-deep terrestrial subsurface aquifer revealed taxonomically and functionally diverse microbial community comprising novel uncultured bacterial lineages.</title>
        <authorList>
            <person name="Kadnikov V.V."/>
            <person name="Mardanov A.V."/>
            <person name="Beletsky A.V."/>
            <person name="Banks D."/>
            <person name="Pimenov N.V."/>
            <person name="Frank Y.A."/>
            <person name="Karnachuk O.V."/>
            <person name="Ravin N.V."/>
        </authorList>
    </citation>
    <scope>NUCLEOTIDE SEQUENCE [LARGE SCALE GENOMIC DNA]</scope>
    <source>
        <strain evidence="3">BY5</strain>
    </source>
</reference>